<protein>
    <submittedName>
        <fullName evidence="1">Uncharacterized protein</fullName>
    </submittedName>
</protein>
<name>A0A9Q3GPH0_9BASI</name>
<keyword evidence="2" id="KW-1185">Reference proteome</keyword>
<dbReference type="EMBL" id="AVOT02003694">
    <property type="protein sequence ID" value="MBW0474312.1"/>
    <property type="molecule type" value="Genomic_DNA"/>
</dbReference>
<reference evidence="1" key="1">
    <citation type="submission" date="2021-03" db="EMBL/GenBank/DDBJ databases">
        <title>Draft genome sequence of rust myrtle Austropuccinia psidii MF-1, a brazilian biotype.</title>
        <authorList>
            <person name="Quecine M.C."/>
            <person name="Pachon D.M.R."/>
            <person name="Bonatelli M.L."/>
            <person name="Correr F.H."/>
            <person name="Franceschini L.M."/>
            <person name="Leite T.F."/>
            <person name="Margarido G.R.A."/>
            <person name="Almeida C.A."/>
            <person name="Ferrarezi J.A."/>
            <person name="Labate C.A."/>
        </authorList>
    </citation>
    <scope>NUCLEOTIDE SEQUENCE</scope>
    <source>
        <strain evidence="1">MF-1</strain>
    </source>
</reference>
<accession>A0A9Q3GPH0</accession>
<evidence type="ECO:0000313" key="2">
    <source>
        <dbReference type="Proteomes" id="UP000765509"/>
    </source>
</evidence>
<dbReference type="AlphaFoldDB" id="A0A9Q3GPH0"/>
<sequence length="102" mass="11797">MTIVNMFVNIDKNSDLLSRWLLPNTPDNNAYVTGNEEPQIPIEGINITYVGTEYFEEGRESYKQGNNCHILTSLLDQDWRYAALANFLDEIWKKIIQKSLSI</sequence>
<gene>
    <name evidence="1" type="ORF">O181_014027</name>
</gene>
<proteinExistence type="predicted"/>
<evidence type="ECO:0000313" key="1">
    <source>
        <dbReference type="EMBL" id="MBW0474312.1"/>
    </source>
</evidence>
<dbReference type="Proteomes" id="UP000765509">
    <property type="component" value="Unassembled WGS sequence"/>
</dbReference>
<comment type="caution">
    <text evidence="1">The sequence shown here is derived from an EMBL/GenBank/DDBJ whole genome shotgun (WGS) entry which is preliminary data.</text>
</comment>
<organism evidence="1 2">
    <name type="scientific">Austropuccinia psidii MF-1</name>
    <dbReference type="NCBI Taxonomy" id="1389203"/>
    <lineage>
        <taxon>Eukaryota</taxon>
        <taxon>Fungi</taxon>
        <taxon>Dikarya</taxon>
        <taxon>Basidiomycota</taxon>
        <taxon>Pucciniomycotina</taxon>
        <taxon>Pucciniomycetes</taxon>
        <taxon>Pucciniales</taxon>
        <taxon>Sphaerophragmiaceae</taxon>
        <taxon>Austropuccinia</taxon>
    </lineage>
</organism>